<reference evidence="1" key="1">
    <citation type="submission" date="2017-07" db="EMBL/GenBank/DDBJ databases">
        <title>Taro Niue Genome Assembly and Annotation.</title>
        <authorList>
            <person name="Atibalentja N."/>
            <person name="Keating K."/>
            <person name="Fields C.J."/>
        </authorList>
    </citation>
    <scope>NUCLEOTIDE SEQUENCE</scope>
    <source>
        <strain evidence="1">Niue_2</strain>
        <tissue evidence="1">Leaf</tissue>
    </source>
</reference>
<dbReference type="EMBL" id="NMUH01003223">
    <property type="protein sequence ID" value="MQM04477.1"/>
    <property type="molecule type" value="Genomic_DNA"/>
</dbReference>
<accession>A0A843WAP6</accession>
<name>A0A843WAP6_COLES</name>
<evidence type="ECO:0000313" key="2">
    <source>
        <dbReference type="Proteomes" id="UP000652761"/>
    </source>
</evidence>
<proteinExistence type="predicted"/>
<sequence>MEWGLLTSGMGRRRLILSRSGRDGEVRRDPNHCAVFKQAGRTELSQALLDQGRSCCGRFGVLVWCSMRSRREDVARSGGNAAPCVDCVFFVKAGRTELSQALLDQGRSCCGRFGVLVWCSTRSRREDITRSGGNTAPCVDCMFFVKDWEKKSCGHDWQLPELRWVELEVLWKRMVVRKGLELQGMKTQGRQEQLLTLLHPAAQPRRSLALMAQQTSAQEVQPLLLTAGLLLSPRLALIPLVAQLTSPEGG</sequence>
<dbReference type="Proteomes" id="UP000652761">
    <property type="component" value="Unassembled WGS sequence"/>
</dbReference>
<evidence type="ECO:0000313" key="1">
    <source>
        <dbReference type="EMBL" id="MQM04477.1"/>
    </source>
</evidence>
<keyword evidence="2" id="KW-1185">Reference proteome</keyword>
<comment type="caution">
    <text evidence="1">The sequence shown here is derived from an EMBL/GenBank/DDBJ whole genome shotgun (WGS) entry which is preliminary data.</text>
</comment>
<protein>
    <submittedName>
        <fullName evidence="1">Uncharacterized protein</fullName>
    </submittedName>
</protein>
<dbReference type="AlphaFoldDB" id="A0A843WAP6"/>
<gene>
    <name evidence="1" type="ORF">Taro_037276</name>
</gene>
<organism evidence="1 2">
    <name type="scientific">Colocasia esculenta</name>
    <name type="common">Wild taro</name>
    <name type="synonym">Arum esculentum</name>
    <dbReference type="NCBI Taxonomy" id="4460"/>
    <lineage>
        <taxon>Eukaryota</taxon>
        <taxon>Viridiplantae</taxon>
        <taxon>Streptophyta</taxon>
        <taxon>Embryophyta</taxon>
        <taxon>Tracheophyta</taxon>
        <taxon>Spermatophyta</taxon>
        <taxon>Magnoliopsida</taxon>
        <taxon>Liliopsida</taxon>
        <taxon>Araceae</taxon>
        <taxon>Aroideae</taxon>
        <taxon>Colocasieae</taxon>
        <taxon>Colocasia</taxon>
    </lineage>
</organism>